<organism evidence="10">
    <name type="scientific">Desulfobacca acetoxidans</name>
    <dbReference type="NCBI Taxonomy" id="60893"/>
    <lineage>
        <taxon>Bacteria</taxon>
        <taxon>Pseudomonadati</taxon>
        <taxon>Thermodesulfobacteriota</taxon>
        <taxon>Desulfobaccia</taxon>
        <taxon>Desulfobaccales</taxon>
        <taxon>Desulfobaccaceae</taxon>
        <taxon>Desulfobacca</taxon>
    </lineage>
</organism>
<dbReference type="SUPFAM" id="SSF52540">
    <property type="entry name" value="P-loop containing nucleoside triphosphate hydrolases"/>
    <property type="match status" value="1"/>
</dbReference>
<dbReference type="InterPro" id="IPR018095">
    <property type="entry name" value="Thymidylate_kin_CS"/>
</dbReference>
<evidence type="ECO:0000256" key="1">
    <source>
        <dbReference type="ARBA" id="ARBA00009776"/>
    </source>
</evidence>
<dbReference type="PANTHER" id="PTHR10344:SF4">
    <property type="entry name" value="UMP-CMP KINASE 2, MITOCHONDRIAL"/>
    <property type="match status" value="1"/>
</dbReference>
<feature type="domain" description="Thymidylate kinase-like" evidence="9">
    <location>
        <begin position="15"/>
        <end position="193"/>
    </location>
</feature>
<gene>
    <name evidence="8 10" type="primary">tmk</name>
    <name evidence="10" type="ORF">ENV52_05855</name>
</gene>
<comment type="similarity">
    <text evidence="1 8">Belongs to the thymidylate kinase family.</text>
</comment>
<protein>
    <recommendedName>
        <fullName evidence="8">Thymidylate kinase</fullName>
        <ecNumber evidence="8">2.7.4.9</ecNumber>
    </recommendedName>
    <alternativeName>
        <fullName evidence="8">dTMP kinase</fullName>
    </alternativeName>
</protein>
<dbReference type="Gene3D" id="3.40.50.300">
    <property type="entry name" value="P-loop containing nucleotide triphosphate hydrolases"/>
    <property type="match status" value="1"/>
</dbReference>
<evidence type="ECO:0000259" key="9">
    <source>
        <dbReference type="Pfam" id="PF02223"/>
    </source>
</evidence>
<dbReference type="GO" id="GO:0006227">
    <property type="term" value="P:dUDP biosynthetic process"/>
    <property type="evidence" value="ECO:0007669"/>
    <property type="project" value="TreeGrafter"/>
</dbReference>
<evidence type="ECO:0000313" key="10">
    <source>
        <dbReference type="EMBL" id="HHS29211.1"/>
    </source>
</evidence>
<evidence type="ECO:0000256" key="3">
    <source>
        <dbReference type="ARBA" id="ARBA00022727"/>
    </source>
</evidence>
<reference evidence="10" key="1">
    <citation type="journal article" date="2020" name="mSystems">
        <title>Genome- and Community-Level Interaction Insights into Carbon Utilization and Element Cycling Functions of Hydrothermarchaeota in Hydrothermal Sediment.</title>
        <authorList>
            <person name="Zhou Z."/>
            <person name="Liu Y."/>
            <person name="Xu W."/>
            <person name="Pan J."/>
            <person name="Luo Z.H."/>
            <person name="Li M."/>
        </authorList>
    </citation>
    <scope>NUCLEOTIDE SEQUENCE [LARGE SCALE GENOMIC DNA]</scope>
    <source>
        <strain evidence="10">SpSt-767</strain>
    </source>
</reference>
<dbReference type="GO" id="GO:0006235">
    <property type="term" value="P:dTTP biosynthetic process"/>
    <property type="evidence" value="ECO:0007669"/>
    <property type="project" value="UniProtKB-UniRule"/>
</dbReference>
<dbReference type="CDD" id="cd01672">
    <property type="entry name" value="TMPK"/>
    <property type="match status" value="1"/>
</dbReference>
<evidence type="ECO:0000256" key="5">
    <source>
        <dbReference type="ARBA" id="ARBA00022777"/>
    </source>
</evidence>
<dbReference type="GO" id="GO:0005829">
    <property type="term" value="C:cytosol"/>
    <property type="evidence" value="ECO:0007669"/>
    <property type="project" value="TreeGrafter"/>
</dbReference>
<evidence type="ECO:0000256" key="8">
    <source>
        <dbReference type="HAMAP-Rule" id="MF_00165"/>
    </source>
</evidence>
<dbReference type="GO" id="GO:0004798">
    <property type="term" value="F:dTMP kinase activity"/>
    <property type="evidence" value="ECO:0007669"/>
    <property type="project" value="UniProtKB-UniRule"/>
</dbReference>
<dbReference type="InterPro" id="IPR018094">
    <property type="entry name" value="Thymidylate_kinase"/>
</dbReference>
<dbReference type="InterPro" id="IPR027417">
    <property type="entry name" value="P-loop_NTPase"/>
</dbReference>
<dbReference type="EMBL" id="DTGR01000092">
    <property type="protein sequence ID" value="HHS29211.1"/>
    <property type="molecule type" value="Genomic_DNA"/>
</dbReference>
<dbReference type="GO" id="GO:0006233">
    <property type="term" value="P:dTDP biosynthetic process"/>
    <property type="evidence" value="ECO:0007669"/>
    <property type="project" value="InterPro"/>
</dbReference>
<proteinExistence type="inferred from homology"/>
<feature type="binding site" evidence="8">
    <location>
        <begin position="17"/>
        <end position="24"/>
    </location>
    <ligand>
        <name>ATP</name>
        <dbReference type="ChEBI" id="CHEBI:30616"/>
    </ligand>
</feature>
<keyword evidence="4 8" id="KW-0547">Nucleotide-binding</keyword>
<keyword evidence="2 8" id="KW-0808">Transferase</keyword>
<dbReference type="InterPro" id="IPR039430">
    <property type="entry name" value="Thymidylate_kin-like_dom"/>
</dbReference>
<dbReference type="PANTHER" id="PTHR10344">
    <property type="entry name" value="THYMIDYLATE KINASE"/>
    <property type="match status" value="1"/>
</dbReference>
<comment type="catalytic activity">
    <reaction evidence="7 8">
        <text>dTMP + ATP = dTDP + ADP</text>
        <dbReference type="Rhea" id="RHEA:13517"/>
        <dbReference type="ChEBI" id="CHEBI:30616"/>
        <dbReference type="ChEBI" id="CHEBI:58369"/>
        <dbReference type="ChEBI" id="CHEBI:63528"/>
        <dbReference type="ChEBI" id="CHEBI:456216"/>
        <dbReference type="EC" id="2.7.4.9"/>
    </reaction>
</comment>
<evidence type="ECO:0000256" key="4">
    <source>
        <dbReference type="ARBA" id="ARBA00022741"/>
    </source>
</evidence>
<dbReference type="Pfam" id="PF02223">
    <property type="entry name" value="Thymidylate_kin"/>
    <property type="match status" value="1"/>
</dbReference>
<keyword evidence="6 8" id="KW-0067">ATP-binding</keyword>
<keyword evidence="5 8" id="KW-0418">Kinase</keyword>
<dbReference type="GO" id="GO:0005524">
    <property type="term" value="F:ATP binding"/>
    <property type="evidence" value="ECO:0007669"/>
    <property type="project" value="UniProtKB-UniRule"/>
</dbReference>
<sequence length="215" mass="23213">MVAAARHTAGVLIALEGIDGSGKTTQAMSLAATLARIGRRVLCTQEPTFGPGGRRLRDYLAGADRHLTPSEELELFQADRREHVANTIRPALARGWIVITDRYYYSSAAYQGALGLDPQTILAASEAFAPRPNLVVIFTLPLPVALARRQEAHIGQVQVTEEPSYLEKVAALYDQFQGPHIRRLDATAPTSNVLGRLLNLTMDALAAARTNTSGA</sequence>
<comment type="caution">
    <text evidence="10">The sequence shown here is derived from an EMBL/GenBank/DDBJ whole genome shotgun (WGS) entry which is preliminary data.</text>
</comment>
<evidence type="ECO:0000256" key="2">
    <source>
        <dbReference type="ARBA" id="ARBA00022679"/>
    </source>
</evidence>
<keyword evidence="3 8" id="KW-0545">Nucleotide biosynthesis</keyword>
<evidence type="ECO:0000256" key="7">
    <source>
        <dbReference type="ARBA" id="ARBA00048743"/>
    </source>
</evidence>
<dbReference type="AlphaFoldDB" id="A0A7V6DPK0"/>
<dbReference type="EC" id="2.7.4.9" evidence="8"/>
<name>A0A7V6DPK0_9BACT</name>
<dbReference type="NCBIfam" id="TIGR00041">
    <property type="entry name" value="DTMP_kinase"/>
    <property type="match status" value="1"/>
</dbReference>
<dbReference type="HAMAP" id="MF_00165">
    <property type="entry name" value="Thymidylate_kinase"/>
    <property type="match status" value="1"/>
</dbReference>
<comment type="function">
    <text evidence="8">Phosphorylation of dTMP to form dTDP in both de novo and salvage pathways of dTTP synthesis.</text>
</comment>
<evidence type="ECO:0000256" key="6">
    <source>
        <dbReference type="ARBA" id="ARBA00022840"/>
    </source>
</evidence>
<accession>A0A7V6DPK0</accession>
<dbReference type="PROSITE" id="PS01331">
    <property type="entry name" value="THYMIDYLATE_KINASE"/>
    <property type="match status" value="1"/>
</dbReference>